<sequence>MHTIIVNIERRFIEVKLEGLCSMAEFQTFVLELRNEIARFPRGDRPPATLYDFTGATIQTQEVVLAMKALAEHPSMTHRRVAMYTEGVLARQQAKRICENRDNMFVFSSRRDALEWLEQ</sequence>
<reference evidence="1 2" key="1">
    <citation type="submission" date="2020-08" db="EMBL/GenBank/DDBJ databases">
        <title>Genomic Encyclopedia of Type Strains, Phase IV (KMG-IV): sequencing the most valuable type-strain genomes for metagenomic binning, comparative biology and taxonomic classification.</title>
        <authorList>
            <person name="Goeker M."/>
        </authorList>
    </citation>
    <scope>NUCLEOTIDE SEQUENCE [LARGE SCALE GENOMIC DNA]</scope>
    <source>
        <strain evidence="1 2">YC6723</strain>
    </source>
</reference>
<protein>
    <recommendedName>
        <fullName evidence="3">STAS/SEC14 domain-containing protein</fullName>
    </recommendedName>
</protein>
<gene>
    <name evidence="1" type="ORF">GGQ80_000167</name>
</gene>
<keyword evidence="2" id="KW-1185">Reference proteome</keyword>
<dbReference type="Proteomes" id="UP000529795">
    <property type="component" value="Unassembled WGS sequence"/>
</dbReference>
<name>A0A840F727_9SPHN</name>
<dbReference type="RefSeq" id="WP_183981820.1">
    <property type="nucleotide sequence ID" value="NZ_JACIEV010000001.1"/>
</dbReference>
<accession>A0A840F727</accession>
<organism evidence="1 2">
    <name type="scientific">Sphingomonas jinjuensis</name>
    <dbReference type="NCBI Taxonomy" id="535907"/>
    <lineage>
        <taxon>Bacteria</taxon>
        <taxon>Pseudomonadati</taxon>
        <taxon>Pseudomonadota</taxon>
        <taxon>Alphaproteobacteria</taxon>
        <taxon>Sphingomonadales</taxon>
        <taxon>Sphingomonadaceae</taxon>
        <taxon>Sphingomonas</taxon>
    </lineage>
</organism>
<proteinExistence type="predicted"/>
<evidence type="ECO:0008006" key="3">
    <source>
        <dbReference type="Google" id="ProtNLM"/>
    </source>
</evidence>
<comment type="caution">
    <text evidence="1">The sequence shown here is derived from an EMBL/GenBank/DDBJ whole genome shotgun (WGS) entry which is preliminary data.</text>
</comment>
<dbReference type="AlphaFoldDB" id="A0A840F727"/>
<evidence type="ECO:0000313" key="2">
    <source>
        <dbReference type="Proteomes" id="UP000529795"/>
    </source>
</evidence>
<dbReference type="EMBL" id="JACIEV010000001">
    <property type="protein sequence ID" value="MBB4152291.1"/>
    <property type="molecule type" value="Genomic_DNA"/>
</dbReference>
<evidence type="ECO:0000313" key="1">
    <source>
        <dbReference type="EMBL" id="MBB4152291.1"/>
    </source>
</evidence>